<evidence type="ECO:0000256" key="1">
    <source>
        <dbReference type="SAM" id="MobiDB-lite"/>
    </source>
</evidence>
<dbReference type="AlphaFoldDB" id="A0A9J6GPP4"/>
<dbReference type="VEuPathDB" id="VectorBase:HLOH_048115"/>
<dbReference type="Proteomes" id="UP000821853">
    <property type="component" value="Unassembled WGS sequence"/>
</dbReference>
<proteinExistence type="predicted"/>
<reference evidence="2 3" key="1">
    <citation type="journal article" date="2020" name="Cell">
        <title>Large-Scale Comparative Analyses of Tick Genomes Elucidate Their Genetic Diversity and Vector Capacities.</title>
        <authorList>
            <consortium name="Tick Genome and Microbiome Consortium (TIGMIC)"/>
            <person name="Jia N."/>
            <person name="Wang J."/>
            <person name="Shi W."/>
            <person name="Du L."/>
            <person name="Sun Y."/>
            <person name="Zhan W."/>
            <person name="Jiang J.F."/>
            <person name="Wang Q."/>
            <person name="Zhang B."/>
            <person name="Ji P."/>
            <person name="Bell-Sakyi L."/>
            <person name="Cui X.M."/>
            <person name="Yuan T.T."/>
            <person name="Jiang B.G."/>
            <person name="Yang W.F."/>
            <person name="Lam T.T."/>
            <person name="Chang Q.C."/>
            <person name="Ding S.J."/>
            <person name="Wang X.J."/>
            <person name="Zhu J.G."/>
            <person name="Ruan X.D."/>
            <person name="Zhao L."/>
            <person name="Wei J.T."/>
            <person name="Ye R.Z."/>
            <person name="Que T.C."/>
            <person name="Du C.H."/>
            <person name="Zhou Y.H."/>
            <person name="Cheng J.X."/>
            <person name="Dai P.F."/>
            <person name="Guo W.B."/>
            <person name="Han X.H."/>
            <person name="Huang E.J."/>
            <person name="Li L.F."/>
            <person name="Wei W."/>
            <person name="Gao Y.C."/>
            <person name="Liu J.Z."/>
            <person name="Shao H.Z."/>
            <person name="Wang X."/>
            <person name="Wang C.C."/>
            <person name="Yang T.C."/>
            <person name="Huo Q.B."/>
            <person name="Li W."/>
            <person name="Chen H.Y."/>
            <person name="Chen S.E."/>
            <person name="Zhou L.G."/>
            <person name="Ni X.B."/>
            <person name="Tian J.H."/>
            <person name="Sheng Y."/>
            <person name="Liu T."/>
            <person name="Pan Y.S."/>
            <person name="Xia L.Y."/>
            <person name="Li J."/>
            <person name="Zhao F."/>
            <person name="Cao W.C."/>
        </authorList>
    </citation>
    <scope>NUCLEOTIDE SEQUENCE [LARGE SCALE GENOMIC DNA]</scope>
    <source>
        <strain evidence="2">HaeL-2018</strain>
    </source>
</reference>
<evidence type="ECO:0000313" key="2">
    <source>
        <dbReference type="EMBL" id="KAH9377234.1"/>
    </source>
</evidence>
<comment type="caution">
    <text evidence="2">The sequence shown here is derived from an EMBL/GenBank/DDBJ whole genome shotgun (WGS) entry which is preliminary data.</text>
</comment>
<dbReference type="EMBL" id="JABSTR010000008">
    <property type="protein sequence ID" value="KAH9377234.1"/>
    <property type="molecule type" value="Genomic_DNA"/>
</dbReference>
<organism evidence="2 3">
    <name type="scientific">Haemaphysalis longicornis</name>
    <name type="common">Bush tick</name>
    <dbReference type="NCBI Taxonomy" id="44386"/>
    <lineage>
        <taxon>Eukaryota</taxon>
        <taxon>Metazoa</taxon>
        <taxon>Ecdysozoa</taxon>
        <taxon>Arthropoda</taxon>
        <taxon>Chelicerata</taxon>
        <taxon>Arachnida</taxon>
        <taxon>Acari</taxon>
        <taxon>Parasitiformes</taxon>
        <taxon>Ixodida</taxon>
        <taxon>Ixodoidea</taxon>
        <taxon>Ixodidae</taxon>
        <taxon>Haemaphysalinae</taxon>
        <taxon>Haemaphysalis</taxon>
    </lineage>
</organism>
<gene>
    <name evidence="2" type="ORF">HPB48_006961</name>
</gene>
<protein>
    <submittedName>
        <fullName evidence="2">Uncharacterized protein</fullName>
    </submittedName>
</protein>
<accession>A0A9J6GPP4</accession>
<feature type="region of interest" description="Disordered" evidence="1">
    <location>
        <begin position="115"/>
        <end position="137"/>
    </location>
</feature>
<name>A0A9J6GPP4_HAELO</name>
<sequence length="266" mass="29285">MNLSAPSQALPNTAVLHRRQQPKRERQFEEDKEEGFSCHIAITTNQPIIRSCGTSAGHPGFESSHFHVCKFGHASVGTVCPTRAWSAGPLEDSKSGICGRRRRWAPRILGYGTATPVSTQLPNVPRSPGPPRDERECAGLGLPHRVRLVREARKPSAGLQHGIQRRYGRAPAQRAYHAARRSGGAPRLVNAPTVLLGNGLKNYLLRCLGLPHDTRVDTAVVFPQRRGVLIRWSLRSLGDVTLSNHKRRSAAAVRTRHQVSAENAIR</sequence>
<evidence type="ECO:0000313" key="3">
    <source>
        <dbReference type="Proteomes" id="UP000821853"/>
    </source>
</evidence>
<keyword evidence="3" id="KW-1185">Reference proteome</keyword>